<reference evidence="1 2" key="1">
    <citation type="submission" date="2021-01" db="EMBL/GenBank/DDBJ databases">
        <title>Whole genome shotgun sequence of Actinoplanes palleronii NBRC 14916.</title>
        <authorList>
            <person name="Komaki H."/>
            <person name="Tamura T."/>
        </authorList>
    </citation>
    <scope>NUCLEOTIDE SEQUENCE [LARGE SCALE GENOMIC DNA]</scope>
    <source>
        <strain evidence="1 2">NBRC 14916</strain>
    </source>
</reference>
<dbReference type="EMBL" id="BOMS01000077">
    <property type="protein sequence ID" value="GIE69004.1"/>
    <property type="molecule type" value="Genomic_DNA"/>
</dbReference>
<gene>
    <name evidence="1" type="ORF">Apa02nite_051120</name>
</gene>
<sequence length="65" mass="6992">MALAMVISRPSSTHAVPSARIIRVWNGDQFNRSIRAGIKLRMVPESAAGAGDPRLCVIGRTSIMT</sequence>
<proteinExistence type="predicted"/>
<comment type="caution">
    <text evidence="1">The sequence shown here is derived from an EMBL/GenBank/DDBJ whole genome shotgun (WGS) entry which is preliminary data.</text>
</comment>
<protein>
    <submittedName>
        <fullName evidence="1">Uncharacterized protein</fullName>
    </submittedName>
</protein>
<organism evidence="1 2">
    <name type="scientific">Actinoplanes palleronii</name>
    <dbReference type="NCBI Taxonomy" id="113570"/>
    <lineage>
        <taxon>Bacteria</taxon>
        <taxon>Bacillati</taxon>
        <taxon>Actinomycetota</taxon>
        <taxon>Actinomycetes</taxon>
        <taxon>Micromonosporales</taxon>
        <taxon>Micromonosporaceae</taxon>
        <taxon>Actinoplanes</taxon>
    </lineage>
</organism>
<evidence type="ECO:0000313" key="1">
    <source>
        <dbReference type="EMBL" id="GIE69004.1"/>
    </source>
</evidence>
<name>A0ABQ4BE93_9ACTN</name>
<accession>A0ABQ4BE93</accession>
<evidence type="ECO:0000313" key="2">
    <source>
        <dbReference type="Proteomes" id="UP000624709"/>
    </source>
</evidence>
<dbReference type="Proteomes" id="UP000624709">
    <property type="component" value="Unassembled WGS sequence"/>
</dbReference>
<keyword evidence="2" id="KW-1185">Reference proteome</keyword>